<dbReference type="Pfam" id="PF07238">
    <property type="entry name" value="PilZ"/>
    <property type="match status" value="1"/>
</dbReference>
<evidence type="ECO:0000313" key="3">
    <source>
        <dbReference type="Proteomes" id="UP000439780"/>
    </source>
</evidence>
<dbReference type="OrthoDB" id="7428323at2"/>
<reference evidence="2 3" key="1">
    <citation type="submission" date="2019-12" db="EMBL/GenBank/DDBJ databases">
        <title>Genomic-based taxomic classification of the family Erythrobacteraceae.</title>
        <authorList>
            <person name="Xu L."/>
        </authorList>
    </citation>
    <scope>NUCLEOTIDE SEQUENCE [LARGE SCALE GENOMIC DNA]</scope>
    <source>
        <strain evidence="2 3">KEMB 9005-328</strain>
    </source>
</reference>
<dbReference type="RefSeq" id="WP_160753327.1">
    <property type="nucleotide sequence ID" value="NZ_WTYA01000006.1"/>
</dbReference>
<dbReference type="EMBL" id="WTYA01000006">
    <property type="protein sequence ID" value="MXP29031.1"/>
    <property type="molecule type" value="Genomic_DNA"/>
</dbReference>
<accession>A0A845AJE9</accession>
<keyword evidence="3" id="KW-1185">Reference proteome</keyword>
<dbReference type="SUPFAM" id="SSF141371">
    <property type="entry name" value="PilZ domain-like"/>
    <property type="match status" value="1"/>
</dbReference>
<comment type="caution">
    <text evidence="2">The sequence shown here is derived from an EMBL/GenBank/DDBJ whole genome shotgun (WGS) entry which is preliminary data.</text>
</comment>
<dbReference type="Proteomes" id="UP000439780">
    <property type="component" value="Unassembled WGS sequence"/>
</dbReference>
<gene>
    <name evidence="2" type="ORF">GRI58_09365</name>
</gene>
<feature type="domain" description="PilZ" evidence="1">
    <location>
        <begin position="3"/>
        <end position="93"/>
    </location>
</feature>
<dbReference type="InterPro" id="IPR009875">
    <property type="entry name" value="PilZ_domain"/>
</dbReference>
<organism evidence="2 3">
    <name type="scientific">Qipengyuania algicida</name>
    <dbReference type="NCBI Taxonomy" id="1836209"/>
    <lineage>
        <taxon>Bacteria</taxon>
        <taxon>Pseudomonadati</taxon>
        <taxon>Pseudomonadota</taxon>
        <taxon>Alphaproteobacteria</taxon>
        <taxon>Sphingomonadales</taxon>
        <taxon>Erythrobacteraceae</taxon>
        <taxon>Qipengyuania</taxon>
    </lineage>
</organism>
<evidence type="ECO:0000259" key="1">
    <source>
        <dbReference type="Pfam" id="PF07238"/>
    </source>
</evidence>
<dbReference type="AlphaFoldDB" id="A0A845AJE9"/>
<protein>
    <recommendedName>
        <fullName evidence="1">PilZ domain-containing protein</fullName>
    </recommendedName>
</protein>
<sequence length="105" mass="12265">MNLRREARYTLKSYGRYRRGHGRAYSVQFEDISEFGCRFHDLIGRLAPGDRLTLRIGEFGPIGAHVKWNDRRIIGIEFDQPLHPAVLDHINQFNQAEESQILRAE</sequence>
<proteinExistence type="predicted"/>
<name>A0A845AJE9_9SPHN</name>
<dbReference type="GO" id="GO:0035438">
    <property type="term" value="F:cyclic-di-GMP binding"/>
    <property type="evidence" value="ECO:0007669"/>
    <property type="project" value="InterPro"/>
</dbReference>
<evidence type="ECO:0000313" key="2">
    <source>
        <dbReference type="EMBL" id="MXP29031.1"/>
    </source>
</evidence>